<dbReference type="InterPro" id="IPR017871">
    <property type="entry name" value="ABC_transporter-like_CS"/>
</dbReference>
<accession>F8KXS8</accession>
<evidence type="ECO:0000313" key="4">
    <source>
        <dbReference type="EMBL" id="CCB85658.1"/>
    </source>
</evidence>
<dbReference type="SMART" id="SM00382">
    <property type="entry name" value="AAA"/>
    <property type="match status" value="1"/>
</dbReference>
<dbReference type="PANTHER" id="PTHR43582:SF2">
    <property type="entry name" value="LINEARMYCIN RESISTANCE ATP-BINDING PROTEIN LNRL"/>
    <property type="match status" value="1"/>
</dbReference>
<dbReference type="OrthoDB" id="9804819at2"/>
<reference evidence="4 5" key="2">
    <citation type="journal article" date="2011" name="Mol. Biol. Evol.">
        <title>Unity in variety--the pan-genome of the Chlamydiae.</title>
        <authorList>
            <person name="Collingro A."/>
            <person name="Tischler P."/>
            <person name="Weinmaier T."/>
            <person name="Penz T."/>
            <person name="Heinz E."/>
            <person name="Brunham R.C."/>
            <person name="Read T.D."/>
            <person name="Bavoil P.M."/>
            <person name="Sachse K."/>
            <person name="Kahane S."/>
            <person name="Friedman M.G."/>
            <person name="Rattei T."/>
            <person name="Myers G.S."/>
            <person name="Horn M."/>
        </authorList>
    </citation>
    <scope>NUCLEOTIDE SEQUENCE [LARGE SCALE GENOMIC DNA]</scope>
    <source>
        <strain evidence="5">UV7</strain>
    </source>
</reference>
<dbReference type="GO" id="GO:0016887">
    <property type="term" value="F:ATP hydrolysis activity"/>
    <property type="evidence" value="ECO:0007669"/>
    <property type="project" value="InterPro"/>
</dbReference>
<dbReference type="EC" id="3.6.3.-" evidence="4"/>
<dbReference type="InterPro" id="IPR027417">
    <property type="entry name" value="P-loop_NTPase"/>
</dbReference>
<dbReference type="RefSeq" id="WP_006342345.1">
    <property type="nucleotide sequence ID" value="NC_015702.1"/>
</dbReference>
<dbReference type="PROSITE" id="PS50893">
    <property type="entry name" value="ABC_TRANSPORTER_2"/>
    <property type="match status" value="1"/>
</dbReference>
<dbReference type="InterPro" id="IPR003593">
    <property type="entry name" value="AAA+_ATPase"/>
</dbReference>
<dbReference type="STRING" id="765952.PUV_07080"/>
<dbReference type="Gene3D" id="3.40.50.300">
    <property type="entry name" value="P-loop containing nucleotide triphosphate hydrolases"/>
    <property type="match status" value="1"/>
</dbReference>
<evidence type="ECO:0000256" key="2">
    <source>
        <dbReference type="ARBA" id="ARBA00022840"/>
    </source>
</evidence>
<dbReference type="Proteomes" id="UP000000495">
    <property type="component" value="Chromosome"/>
</dbReference>
<reference key="1">
    <citation type="journal article" date="2011" name="Mol. Biol. Evol.">
        <title>Unity in variety -- the pan-genome of the Chlamydiae.</title>
        <authorList>
            <person name="Collingro A."/>
            <person name="Tischler P."/>
            <person name="Weinmaier T."/>
            <person name="Penz T."/>
            <person name="Heinz E."/>
            <person name="Brunham R.C."/>
            <person name="Read T.D."/>
            <person name="Bavoil P.M."/>
            <person name="Sachse K."/>
            <person name="Kahane S."/>
            <person name="Friedman M.G."/>
            <person name="Rattei T."/>
            <person name="Myers G.S.A."/>
            <person name="Horn M."/>
        </authorList>
    </citation>
    <scope>NUCLEOTIDE SEQUENCE</scope>
    <source>
        <strain>UV7</strain>
    </source>
</reference>
<evidence type="ECO:0000256" key="1">
    <source>
        <dbReference type="ARBA" id="ARBA00022741"/>
    </source>
</evidence>
<dbReference type="KEGG" id="puv:PUV_07080"/>
<dbReference type="eggNOG" id="COG1131">
    <property type="taxonomic scope" value="Bacteria"/>
</dbReference>
<dbReference type="EMBL" id="FR872580">
    <property type="protein sequence ID" value="CCB85658.1"/>
    <property type="molecule type" value="Genomic_DNA"/>
</dbReference>
<dbReference type="AlphaFoldDB" id="F8KXS8"/>
<feature type="domain" description="ABC transporter" evidence="3">
    <location>
        <begin position="6"/>
        <end position="237"/>
    </location>
</feature>
<evidence type="ECO:0000259" key="3">
    <source>
        <dbReference type="PROSITE" id="PS50893"/>
    </source>
</evidence>
<keyword evidence="4" id="KW-0378">Hydrolase</keyword>
<dbReference type="Pfam" id="PF00005">
    <property type="entry name" value="ABC_tran"/>
    <property type="match status" value="1"/>
</dbReference>
<dbReference type="PANTHER" id="PTHR43582">
    <property type="entry name" value="LINEARMYCIN RESISTANCE ATP-BINDING PROTEIN LNRL"/>
    <property type="match status" value="1"/>
</dbReference>
<keyword evidence="1" id="KW-0547">Nucleotide-binding</keyword>
<name>F8KXS8_PARAV</name>
<dbReference type="HOGENOM" id="CLU_000604_1_2_0"/>
<dbReference type="InterPro" id="IPR003439">
    <property type="entry name" value="ABC_transporter-like_ATP-bd"/>
</dbReference>
<keyword evidence="5" id="KW-1185">Reference proteome</keyword>
<sequence>MSEPAVEVIELSHIYNTRLAVDKISFAIEPGSTFGLLGPNGAGKSTTIKMLTTLLPVTSGTAFIGGYDLNTQPAQIRQLIGYVPQLLSADGELTGYENLVLSAKLYGLSKKQREKRIAELLEFMGLSDFANQLVNQYSGGMIRRLEIAQALVHEPQVLFLDEPTVGLDPAARKTLWKHIQEWRQTFGTTILMTTHDMDEADNLCDIVAFMHMGHIVAMDAPLHLKATLGPKATLDDVFILHTGSSIKETGDYGHVKQIRNTISHL</sequence>
<dbReference type="PROSITE" id="PS00211">
    <property type="entry name" value="ABC_TRANSPORTER_1"/>
    <property type="match status" value="1"/>
</dbReference>
<keyword evidence="2 4" id="KW-0067">ATP-binding</keyword>
<dbReference type="GO" id="GO:0005524">
    <property type="term" value="F:ATP binding"/>
    <property type="evidence" value="ECO:0007669"/>
    <property type="project" value="UniProtKB-KW"/>
</dbReference>
<gene>
    <name evidence="4" type="primary">drrA</name>
    <name evidence="4" type="ordered locus">PUV_07080</name>
</gene>
<protein>
    <submittedName>
        <fullName evidence="4">Daunorubicin/doxorubicin resistance ATP-binding protein DrrA</fullName>
        <ecNumber evidence="4">3.6.3.-</ecNumber>
    </submittedName>
</protein>
<dbReference type="SUPFAM" id="SSF52540">
    <property type="entry name" value="P-loop containing nucleoside triphosphate hydrolases"/>
    <property type="match status" value="1"/>
</dbReference>
<organism evidence="4 5">
    <name type="scientific">Parachlamydia acanthamoebae (strain UV7)</name>
    <dbReference type="NCBI Taxonomy" id="765952"/>
    <lineage>
        <taxon>Bacteria</taxon>
        <taxon>Pseudomonadati</taxon>
        <taxon>Chlamydiota</taxon>
        <taxon>Chlamydiia</taxon>
        <taxon>Parachlamydiales</taxon>
        <taxon>Parachlamydiaceae</taxon>
        <taxon>Parachlamydia</taxon>
    </lineage>
</organism>
<proteinExistence type="predicted"/>
<evidence type="ECO:0000313" key="5">
    <source>
        <dbReference type="Proteomes" id="UP000000495"/>
    </source>
</evidence>